<organism evidence="1">
    <name type="scientific">Anguilla anguilla</name>
    <name type="common">European freshwater eel</name>
    <name type="synonym">Muraena anguilla</name>
    <dbReference type="NCBI Taxonomy" id="7936"/>
    <lineage>
        <taxon>Eukaryota</taxon>
        <taxon>Metazoa</taxon>
        <taxon>Chordata</taxon>
        <taxon>Craniata</taxon>
        <taxon>Vertebrata</taxon>
        <taxon>Euteleostomi</taxon>
        <taxon>Actinopterygii</taxon>
        <taxon>Neopterygii</taxon>
        <taxon>Teleostei</taxon>
        <taxon>Anguilliformes</taxon>
        <taxon>Anguillidae</taxon>
        <taxon>Anguilla</taxon>
    </lineage>
</organism>
<evidence type="ECO:0000313" key="1">
    <source>
        <dbReference type="EMBL" id="JAH75512.1"/>
    </source>
</evidence>
<proteinExistence type="predicted"/>
<sequence>MRSLGKNVSIDSLLTVNPIVIYLAVAF</sequence>
<accession>A0A0E9VBT4</accession>
<name>A0A0E9VBT4_ANGAN</name>
<protein>
    <submittedName>
        <fullName evidence="1">Uncharacterized protein</fullName>
    </submittedName>
</protein>
<reference evidence="1" key="2">
    <citation type="journal article" date="2015" name="Fish Shellfish Immunol.">
        <title>Early steps in the European eel (Anguilla anguilla)-Vibrio vulnificus interaction in the gills: Role of the RtxA13 toxin.</title>
        <authorList>
            <person name="Callol A."/>
            <person name="Pajuelo D."/>
            <person name="Ebbesson L."/>
            <person name="Teles M."/>
            <person name="MacKenzie S."/>
            <person name="Amaro C."/>
        </authorList>
    </citation>
    <scope>NUCLEOTIDE SEQUENCE</scope>
</reference>
<dbReference type="EMBL" id="GBXM01033065">
    <property type="protein sequence ID" value="JAH75512.1"/>
    <property type="molecule type" value="Transcribed_RNA"/>
</dbReference>
<dbReference type="AlphaFoldDB" id="A0A0E9VBT4"/>
<reference evidence="1" key="1">
    <citation type="submission" date="2014-11" db="EMBL/GenBank/DDBJ databases">
        <authorList>
            <person name="Amaro Gonzalez C."/>
        </authorList>
    </citation>
    <scope>NUCLEOTIDE SEQUENCE</scope>
</reference>